<evidence type="ECO:0000256" key="6">
    <source>
        <dbReference type="SAM" id="Phobius"/>
    </source>
</evidence>
<dbReference type="InterPro" id="IPR000109">
    <property type="entry name" value="POT_fam"/>
</dbReference>
<comment type="caution">
    <text evidence="7">The sequence shown here is derived from an EMBL/GenBank/DDBJ whole genome shotgun (WGS) entry which is preliminary data.</text>
</comment>
<organism evidence="7 8">
    <name type="scientific">Colocasia esculenta</name>
    <name type="common">Wild taro</name>
    <name type="synonym">Arum esculentum</name>
    <dbReference type="NCBI Taxonomy" id="4460"/>
    <lineage>
        <taxon>Eukaryota</taxon>
        <taxon>Viridiplantae</taxon>
        <taxon>Streptophyta</taxon>
        <taxon>Embryophyta</taxon>
        <taxon>Tracheophyta</taxon>
        <taxon>Spermatophyta</taxon>
        <taxon>Magnoliopsida</taxon>
        <taxon>Liliopsida</taxon>
        <taxon>Araceae</taxon>
        <taxon>Aroideae</taxon>
        <taxon>Colocasieae</taxon>
        <taxon>Colocasia</taxon>
    </lineage>
</organism>
<dbReference type="OrthoDB" id="8904098at2759"/>
<dbReference type="GO" id="GO:0071916">
    <property type="term" value="F:dipeptide transmembrane transporter activity"/>
    <property type="evidence" value="ECO:0007669"/>
    <property type="project" value="InterPro"/>
</dbReference>
<dbReference type="SUPFAM" id="SSF103473">
    <property type="entry name" value="MFS general substrate transporter"/>
    <property type="match status" value="1"/>
</dbReference>
<feature type="transmembrane region" description="Helical" evidence="6">
    <location>
        <begin position="363"/>
        <end position="385"/>
    </location>
</feature>
<keyword evidence="8" id="KW-1185">Reference proteome</keyword>
<accession>A0A843U308</accession>
<feature type="transmembrane region" description="Helical" evidence="6">
    <location>
        <begin position="457"/>
        <end position="476"/>
    </location>
</feature>
<proteinExistence type="inferred from homology"/>
<dbReference type="AlphaFoldDB" id="A0A843U308"/>
<evidence type="ECO:0000256" key="3">
    <source>
        <dbReference type="ARBA" id="ARBA00022692"/>
    </source>
</evidence>
<dbReference type="CDD" id="cd17417">
    <property type="entry name" value="MFS_NPF5"/>
    <property type="match status" value="1"/>
</dbReference>
<comment type="subcellular location">
    <subcellularLocation>
        <location evidence="1">Membrane</location>
        <topology evidence="1">Multi-pass membrane protein</topology>
    </subcellularLocation>
</comment>
<keyword evidence="3 6" id="KW-0812">Transmembrane</keyword>
<feature type="transmembrane region" description="Helical" evidence="6">
    <location>
        <begin position="405"/>
        <end position="426"/>
    </location>
</feature>
<feature type="transmembrane region" description="Helical" evidence="6">
    <location>
        <begin position="533"/>
        <end position="552"/>
    </location>
</feature>
<evidence type="ECO:0000313" key="8">
    <source>
        <dbReference type="Proteomes" id="UP000652761"/>
    </source>
</evidence>
<evidence type="ECO:0000256" key="1">
    <source>
        <dbReference type="ARBA" id="ARBA00004141"/>
    </source>
</evidence>
<dbReference type="InterPro" id="IPR044739">
    <property type="entry name" value="NRT1/PTR"/>
</dbReference>
<dbReference type="Pfam" id="PF00854">
    <property type="entry name" value="PTR2"/>
    <property type="match status" value="1"/>
</dbReference>
<keyword evidence="5 6" id="KW-0472">Membrane</keyword>
<evidence type="ECO:0008006" key="9">
    <source>
        <dbReference type="Google" id="ProtNLM"/>
    </source>
</evidence>
<dbReference type="Proteomes" id="UP000652761">
    <property type="component" value="Unassembled WGS sequence"/>
</dbReference>
<comment type="similarity">
    <text evidence="2">Belongs to the major facilitator superfamily. Proton-dependent oligopeptide transporter (POT/PTR) (TC 2.A.17) family.</text>
</comment>
<reference evidence="7" key="1">
    <citation type="submission" date="2017-07" db="EMBL/GenBank/DDBJ databases">
        <title>Taro Niue Genome Assembly and Annotation.</title>
        <authorList>
            <person name="Atibalentja N."/>
            <person name="Keating K."/>
            <person name="Fields C.J."/>
        </authorList>
    </citation>
    <scope>NUCLEOTIDE SEQUENCE</scope>
    <source>
        <strain evidence="7">Niue_2</strain>
        <tissue evidence="7">Leaf</tissue>
    </source>
</reference>
<evidence type="ECO:0000256" key="5">
    <source>
        <dbReference type="ARBA" id="ARBA00023136"/>
    </source>
</evidence>
<evidence type="ECO:0000256" key="4">
    <source>
        <dbReference type="ARBA" id="ARBA00022989"/>
    </source>
</evidence>
<dbReference type="PANTHER" id="PTHR11654">
    <property type="entry name" value="OLIGOPEPTIDE TRANSPORTER-RELATED"/>
    <property type="match status" value="1"/>
</dbReference>
<name>A0A843U308_COLES</name>
<dbReference type="GO" id="GO:0042937">
    <property type="term" value="F:tripeptide transmembrane transporter activity"/>
    <property type="evidence" value="ECO:0007669"/>
    <property type="project" value="InterPro"/>
</dbReference>
<evidence type="ECO:0000313" key="7">
    <source>
        <dbReference type="EMBL" id="MQL76044.1"/>
    </source>
</evidence>
<dbReference type="EMBL" id="NMUH01000276">
    <property type="protein sequence ID" value="MQL76044.1"/>
    <property type="molecule type" value="Genomic_DNA"/>
</dbReference>
<dbReference type="InterPro" id="IPR036259">
    <property type="entry name" value="MFS_trans_sf"/>
</dbReference>
<gene>
    <name evidence="7" type="ORF">Taro_008417</name>
</gene>
<protein>
    <recommendedName>
        <fullName evidence="9">Protein NRT1/ PTR FAMILY 5.1</fullName>
    </recommendedName>
</protein>
<sequence>MEGKGYTQDGTVDLRGRPVVASRTGRWKACSFLLGYEAFERMAFYGVASNLVVYLTTQLHEDTVTSVRNVNNWSGSVWITPILGAYLADTYFGRFWTFTVSALIYVLGMALLTLAVSVKSLRPSCINGVCGSATPLQIAFFYTSLYVIALGAGGTKPNISTFGADQFDDFDPREKKLKASFFNWWMFSSFLGGLIATLALVYVQENLGWGLGYGIPTAGLIVSLFVFYVGTPYYRHKVRKTDNPTKQIFRVLLKAFGNRRLELPASHTDLYELDHHDYVVTGKRRVHYSPGFRFLDKAALKDDSTAGGTSKPYTVTQVEETKLVLRMAVVWLTTLVPSTIFAQVNTLFVKQGTTLDRRLGHGFQIPAASLGSFVVISMLISVPLYDRYFVPFMRRRTGNPRGISLLQRLGVGFAIQVVVTLVASLVEMRRMQTVRAHGTAGAKDLVPMSIFWLLPQYVLLGIGDVFNAVGLLEFFYDQSPEDMQSLGTTFFTSSIGAGNFLNSMLVTVVDRLTRAGGGKSWIGENLNDSHLDYYYGFLMAISAINMVVFLWISKGYHYKEESIEVTEVTTSSVEMEVRLVEEKPLSDAQV</sequence>
<keyword evidence="4 6" id="KW-1133">Transmembrane helix</keyword>
<feature type="transmembrane region" description="Helical" evidence="6">
    <location>
        <begin position="182"/>
        <end position="203"/>
    </location>
</feature>
<dbReference type="GO" id="GO:0016020">
    <property type="term" value="C:membrane"/>
    <property type="evidence" value="ECO:0007669"/>
    <property type="project" value="UniProtKB-SubCell"/>
</dbReference>
<evidence type="ECO:0000256" key="2">
    <source>
        <dbReference type="ARBA" id="ARBA00005982"/>
    </source>
</evidence>
<feature type="transmembrane region" description="Helical" evidence="6">
    <location>
        <begin position="209"/>
        <end position="230"/>
    </location>
</feature>
<feature type="transmembrane region" description="Helical" evidence="6">
    <location>
        <begin position="488"/>
        <end position="509"/>
    </location>
</feature>
<dbReference type="Gene3D" id="1.20.1250.20">
    <property type="entry name" value="MFS general substrate transporter like domains"/>
    <property type="match status" value="1"/>
</dbReference>
<feature type="transmembrane region" description="Helical" evidence="6">
    <location>
        <begin position="323"/>
        <end position="343"/>
    </location>
</feature>
<feature type="transmembrane region" description="Helical" evidence="6">
    <location>
        <begin position="95"/>
        <end position="116"/>
    </location>
</feature>